<gene>
    <name evidence="2" type="ORF">DARMORV10_A07P36000.1</name>
</gene>
<reference evidence="2" key="1">
    <citation type="submission" date="2021-01" db="EMBL/GenBank/DDBJ databases">
        <authorList>
            <consortium name="Genoscope - CEA"/>
            <person name="William W."/>
        </authorList>
    </citation>
    <scope>NUCLEOTIDE SEQUENCE</scope>
</reference>
<accession>A0A816Z3T7</accession>
<evidence type="ECO:0000313" key="2">
    <source>
        <dbReference type="EMBL" id="CAF2192774.1"/>
    </source>
</evidence>
<feature type="compositionally biased region" description="Acidic residues" evidence="1">
    <location>
        <begin position="29"/>
        <end position="46"/>
    </location>
</feature>
<sequence>MVRDRNAEHVLAEKGSSSHPKRQPLSSLVEDEAEPVQEAEGGENGEEGTVRLV</sequence>
<feature type="region of interest" description="Disordered" evidence="1">
    <location>
        <begin position="1"/>
        <end position="53"/>
    </location>
</feature>
<name>A0A816Z3T7_BRANA</name>
<evidence type="ECO:0000256" key="1">
    <source>
        <dbReference type="SAM" id="MobiDB-lite"/>
    </source>
</evidence>
<dbReference type="EMBL" id="HG994361">
    <property type="protein sequence ID" value="CAF2192774.1"/>
    <property type="molecule type" value="Genomic_DNA"/>
</dbReference>
<organism evidence="2">
    <name type="scientific">Brassica napus</name>
    <name type="common">Rape</name>
    <dbReference type="NCBI Taxonomy" id="3708"/>
    <lineage>
        <taxon>Eukaryota</taxon>
        <taxon>Viridiplantae</taxon>
        <taxon>Streptophyta</taxon>
        <taxon>Embryophyta</taxon>
        <taxon>Tracheophyta</taxon>
        <taxon>Spermatophyta</taxon>
        <taxon>Magnoliopsida</taxon>
        <taxon>eudicotyledons</taxon>
        <taxon>Gunneridae</taxon>
        <taxon>Pentapetalae</taxon>
        <taxon>rosids</taxon>
        <taxon>malvids</taxon>
        <taxon>Brassicales</taxon>
        <taxon>Brassicaceae</taxon>
        <taxon>Brassiceae</taxon>
        <taxon>Brassica</taxon>
    </lineage>
</organism>
<dbReference type="Proteomes" id="UP001295469">
    <property type="component" value="Chromosome A07"/>
</dbReference>
<proteinExistence type="predicted"/>
<protein>
    <submittedName>
        <fullName evidence="2">(rape) hypothetical protein</fullName>
    </submittedName>
</protein>
<feature type="compositionally biased region" description="Basic and acidic residues" evidence="1">
    <location>
        <begin position="1"/>
        <end position="12"/>
    </location>
</feature>
<dbReference type="AlphaFoldDB" id="A0A816Z3T7"/>